<dbReference type="Proteomes" id="UP000016584">
    <property type="component" value="Unassembled WGS sequence"/>
</dbReference>
<evidence type="ECO:0000313" key="2">
    <source>
        <dbReference type="EMBL" id="ERJ57732.1"/>
    </source>
</evidence>
<dbReference type="AlphaFoldDB" id="U2HQI1"/>
<feature type="transmembrane region" description="Helical" evidence="1">
    <location>
        <begin position="41"/>
        <end position="62"/>
    </location>
</feature>
<organism evidence="2 3">
    <name type="scientific">Sphingobacterium paucimobilis HER1398</name>
    <dbReference type="NCBI Taxonomy" id="1346330"/>
    <lineage>
        <taxon>Bacteria</taxon>
        <taxon>Pseudomonadati</taxon>
        <taxon>Bacteroidota</taxon>
        <taxon>Sphingobacteriia</taxon>
        <taxon>Sphingobacteriales</taxon>
        <taxon>Sphingobacteriaceae</taxon>
        <taxon>Sphingobacterium</taxon>
    </lineage>
</organism>
<name>U2HQI1_9SPHI</name>
<dbReference type="EMBL" id="ATDL01000021">
    <property type="protein sequence ID" value="ERJ57732.1"/>
    <property type="molecule type" value="Genomic_DNA"/>
</dbReference>
<proteinExistence type="predicted"/>
<protein>
    <submittedName>
        <fullName evidence="2">Uncharacterized protein</fullName>
    </submittedName>
</protein>
<keyword evidence="1" id="KW-0472">Membrane</keyword>
<keyword evidence="1" id="KW-0812">Transmembrane</keyword>
<evidence type="ECO:0000256" key="1">
    <source>
        <dbReference type="SAM" id="Phobius"/>
    </source>
</evidence>
<comment type="caution">
    <text evidence="2">The sequence shown here is derived from an EMBL/GenBank/DDBJ whole genome shotgun (WGS) entry which is preliminary data.</text>
</comment>
<reference evidence="2 3" key="1">
    <citation type="journal article" date="2013" name="Genome Announc.">
        <title>The Draft Genome Sequence of Sphingomonas paucimobilis Strain HER1398 (Proteobacteria), Host to the Giant PAU Phage, Indicates That It Is a Member of the Genus Sphingobacterium (Bacteroidetes).</title>
        <authorList>
            <person name="White R.A.III."/>
            <person name="Suttle C.A."/>
        </authorList>
    </citation>
    <scope>NUCLEOTIDE SEQUENCE [LARGE SCALE GENOMIC DNA]</scope>
    <source>
        <strain evidence="2 3">HER1398</strain>
    </source>
</reference>
<gene>
    <name evidence="2" type="ORF">M472_03030</name>
</gene>
<keyword evidence="1" id="KW-1133">Transmembrane helix</keyword>
<evidence type="ECO:0000313" key="3">
    <source>
        <dbReference type="Proteomes" id="UP000016584"/>
    </source>
</evidence>
<sequence length="64" mass="7194">MPLFDFGKDIAAQSLHFTYFLETNMSRFSLVFKTLPNEARVFAVALGLFIVVVALYSSLIYLGV</sequence>
<keyword evidence="3" id="KW-1185">Reference proteome</keyword>
<accession>U2HQI1</accession>